<dbReference type="SUPFAM" id="SSF56112">
    <property type="entry name" value="Protein kinase-like (PK-like)"/>
    <property type="match status" value="1"/>
</dbReference>
<reference evidence="8" key="1">
    <citation type="journal article" date="2021" name="Cell">
        <title>Tracing the genetic footprints of vertebrate landing in non-teleost ray-finned fishes.</title>
        <authorList>
            <person name="Bi X."/>
            <person name="Wang K."/>
            <person name="Yang L."/>
            <person name="Pan H."/>
            <person name="Jiang H."/>
            <person name="Wei Q."/>
            <person name="Fang M."/>
            <person name="Yu H."/>
            <person name="Zhu C."/>
            <person name="Cai Y."/>
            <person name="He Y."/>
            <person name="Gan X."/>
            <person name="Zeng H."/>
            <person name="Yu D."/>
            <person name="Zhu Y."/>
            <person name="Jiang H."/>
            <person name="Qiu Q."/>
            <person name="Yang H."/>
            <person name="Zhang Y.E."/>
            <person name="Wang W."/>
            <person name="Zhu M."/>
            <person name="He S."/>
            <person name="Zhang G."/>
        </authorList>
    </citation>
    <scope>NUCLEOTIDE SEQUENCE</scope>
    <source>
        <strain evidence="8">Pddl_001</strain>
    </source>
</reference>
<keyword evidence="4 8" id="KW-0418">Kinase</keyword>
<feature type="non-terminal residue" evidence="8">
    <location>
        <position position="287"/>
    </location>
</feature>
<gene>
    <name evidence="8" type="primary">Map3k19_0</name>
    <name evidence="8" type="ORF">GTO93_0019743</name>
</gene>
<keyword evidence="5" id="KW-0067">ATP-binding</keyword>
<organism evidence="8 9">
    <name type="scientific">Polyodon spathula</name>
    <name type="common">North American paddlefish</name>
    <name type="synonym">Squalus spathula</name>
    <dbReference type="NCBI Taxonomy" id="7913"/>
    <lineage>
        <taxon>Eukaryota</taxon>
        <taxon>Metazoa</taxon>
        <taxon>Chordata</taxon>
        <taxon>Craniata</taxon>
        <taxon>Vertebrata</taxon>
        <taxon>Euteleostomi</taxon>
        <taxon>Actinopterygii</taxon>
        <taxon>Chondrostei</taxon>
        <taxon>Acipenseriformes</taxon>
        <taxon>Polyodontidae</taxon>
        <taxon>Polyodon</taxon>
    </lineage>
</organism>
<evidence type="ECO:0000256" key="5">
    <source>
        <dbReference type="ARBA" id="ARBA00022840"/>
    </source>
</evidence>
<evidence type="ECO:0000259" key="7">
    <source>
        <dbReference type="PROSITE" id="PS50011"/>
    </source>
</evidence>
<keyword evidence="1" id="KW-0723">Serine/threonine-protein kinase</keyword>
<dbReference type="PANTHER" id="PTHR11584:SF369">
    <property type="entry name" value="MITOGEN-ACTIVATED PROTEIN KINASE KINASE KINASE 19-RELATED"/>
    <property type="match status" value="1"/>
</dbReference>
<evidence type="ECO:0000256" key="1">
    <source>
        <dbReference type="ARBA" id="ARBA00022527"/>
    </source>
</evidence>
<feature type="compositionally biased region" description="Basic and acidic residues" evidence="6">
    <location>
        <begin position="131"/>
        <end position="143"/>
    </location>
</feature>
<accession>A0ABS2Y4W0</accession>
<feature type="region of interest" description="Disordered" evidence="6">
    <location>
        <begin position="116"/>
        <end position="143"/>
    </location>
</feature>
<dbReference type="EMBL" id="JAAWVQ010107283">
    <property type="protein sequence ID" value="MBN3281272.1"/>
    <property type="molecule type" value="Genomic_DNA"/>
</dbReference>
<evidence type="ECO:0000313" key="9">
    <source>
        <dbReference type="Proteomes" id="UP001166093"/>
    </source>
</evidence>
<name>A0ABS2Y4W0_POLSP</name>
<evidence type="ECO:0000256" key="2">
    <source>
        <dbReference type="ARBA" id="ARBA00022679"/>
    </source>
</evidence>
<evidence type="ECO:0000256" key="6">
    <source>
        <dbReference type="SAM" id="MobiDB-lite"/>
    </source>
</evidence>
<keyword evidence="3" id="KW-0547">Nucleotide-binding</keyword>
<feature type="domain" description="Protein kinase" evidence="7">
    <location>
        <begin position="1"/>
        <end position="192"/>
    </location>
</feature>
<evidence type="ECO:0000256" key="3">
    <source>
        <dbReference type="ARBA" id="ARBA00022741"/>
    </source>
</evidence>
<dbReference type="Pfam" id="PF00069">
    <property type="entry name" value="Pkinase"/>
    <property type="match status" value="1"/>
</dbReference>
<dbReference type="PROSITE" id="PS50011">
    <property type="entry name" value="PROTEIN_KINASE_DOM"/>
    <property type="match status" value="1"/>
</dbReference>
<dbReference type="InterPro" id="IPR011009">
    <property type="entry name" value="Kinase-like_dom_sf"/>
</dbReference>
<evidence type="ECO:0000313" key="8">
    <source>
        <dbReference type="EMBL" id="MBN3281272.1"/>
    </source>
</evidence>
<dbReference type="Gene3D" id="1.10.510.10">
    <property type="entry name" value="Transferase(Phosphotransferase) domain 1"/>
    <property type="match status" value="1"/>
</dbReference>
<comment type="caution">
    <text evidence="8">The sequence shown here is derived from an EMBL/GenBank/DDBJ whole genome shotgun (WGS) entry which is preliminary data.</text>
</comment>
<dbReference type="InterPro" id="IPR000719">
    <property type="entry name" value="Prot_kinase_dom"/>
</dbReference>
<feature type="compositionally biased region" description="Polar residues" evidence="6">
    <location>
        <begin position="116"/>
        <end position="127"/>
    </location>
</feature>
<keyword evidence="9" id="KW-1185">Reference proteome</keyword>
<sequence>MEFVPGGSVSSIINRFGPLLEKVSAIYTKQILEGVDYLHNSWVSHRYLKGNVVLMPTGIIKLIDFGCAKRLHHELDDYSSRFAATFFGVILFELKLIIMADSSAADLSTAPNSTVVDPAAQNGQCAPTDQHPPKRESRGDPFTMDRDQAMKISESVQFSDEVENRGLLESSTRLKPHEAQSYRKKALWVSWASILVTIALAVAAFSDDYEDCFVLHWRLKPSSSNESFLSLIQGSKDDPFMSVSIEDLKVRTGNMRLVQYRSLLELLLWQQKRGLRNIAQEYHRTPS</sequence>
<proteinExistence type="predicted"/>
<protein>
    <submittedName>
        <fullName evidence="8">M3K19 kinase</fullName>
    </submittedName>
</protein>
<keyword evidence="2" id="KW-0808">Transferase</keyword>
<dbReference type="PANTHER" id="PTHR11584">
    <property type="entry name" value="SERINE/THREONINE PROTEIN KINASE"/>
    <property type="match status" value="1"/>
</dbReference>
<dbReference type="Proteomes" id="UP001166093">
    <property type="component" value="Unassembled WGS sequence"/>
</dbReference>
<evidence type="ECO:0000256" key="4">
    <source>
        <dbReference type="ARBA" id="ARBA00022777"/>
    </source>
</evidence>
<dbReference type="GO" id="GO:0016301">
    <property type="term" value="F:kinase activity"/>
    <property type="evidence" value="ECO:0007669"/>
    <property type="project" value="UniProtKB-KW"/>
</dbReference>
<feature type="non-terminal residue" evidence="8">
    <location>
        <position position="1"/>
    </location>
</feature>